<evidence type="ECO:0000256" key="2">
    <source>
        <dbReference type="SAM" id="SignalP"/>
    </source>
</evidence>
<proteinExistence type="predicted"/>
<gene>
    <name evidence="3" type="ORF">BD410DRAFT_785633</name>
</gene>
<keyword evidence="4" id="KW-1185">Reference proteome</keyword>
<dbReference type="OrthoDB" id="4991875at2759"/>
<feature type="chain" id="PRO_5021218695" evidence="2">
    <location>
        <begin position="21"/>
        <end position="200"/>
    </location>
</feature>
<dbReference type="STRING" id="50990.A0A4Y7QB57"/>
<reference evidence="3 4" key="1">
    <citation type="submission" date="2018-06" db="EMBL/GenBank/DDBJ databases">
        <title>A transcriptomic atlas of mushroom development highlights an independent origin of complex multicellularity.</title>
        <authorList>
            <consortium name="DOE Joint Genome Institute"/>
            <person name="Krizsan K."/>
            <person name="Almasi E."/>
            <person name="Merenyi Z."/>
            <person name="Sahu N."/>
            <person name="Viragh M."/>
            <person name="Koszo T."/>
            <person name="Mondo S."/>
            <person name="Kiss B."/>
            <person name="Balint B."/>
            <person name="Kues U."/>
            <person name="Barry K."/>
            <person name="Hegedus J.C."/>
            <person name="Henrissat B."/>
            <person name="Johnson J."/>
            <person name="Lipzen A."/>
            <person name="Ohm R."/>
            <person name="Nagy I."/>
            <person name="Pangilinan J."/>
            <person name="Yan J."/>
            <person name="Xiong Y."/>
            <person name="Grigoriev I.V."/>
            <person name="Hibbett D.S."/>
            <person name="Nagy L.G."/>
        </authorList>
    </citation>
    <scope>NUCLEOTIDE SEQUENCE [LARGE SCALE GENOMIC DNA]</scope>
    <source>
        <strain evidence="3 4">SZMC22713</strain>
    </source>
</reference>
<dbReference type="VEuPathDB" id="FungiDB:BD410DRAFT_785633"/>
<keyword evidence="2" id="KW-0732">Signal</keyword>
<feature type="region of interest" description="Disordered" evidence="1">
    <location>
        <begin position="133"/>
        <end position="167"/>
    </location>
</feature>
<protein>
    <submittedName>
        <fullName evidence="3">Uncharacterized protein</fullName>
    </submittedName>
</protein>
<dbReference type="Proteomes" id="UP000294933">
    <property type="component" value="Unassembled WGS sequence"/>
</dbReference>
<organism evidence="3 4">
    <name type="scientific">Rickenella mellea</name>
    <dbReference type="NCBI Taxonomy" id="50990"/>
    <lineage>
        <taxon>Eukaryota</taxon>
        <taxon>Fungi</taxon>
        <taxon>Dikarya</taxon>
        <taxon>Basidiomycota</taxon>
        <taxon>Agaricomycotina</taxon>
        <taxon>Agaricomycetes</taxon>
        <taxon>Hymenochaetales</taxon>
        <taxon>Rickenellaceae</taxon>
        <taxon>Rickenella</taxon>
    </lineage>
</organism>
<accession>A0A4Y7QB57</accession>
<dbReference type="EMBL" id="ML170165">
    <property type="protein sequence ID" value="TDL24903.1"/>
    <property type="molecule type" value="Genomic_DNA"/>
</dbReference>
<evidence type="ECO:0000313" key="3">
    <source>
        <dbReference type="EMBL" id="TDL24903.1"/>
    </source>
</evidence>
<feature type="signal peptide" evidence="2">
    <location>
        <begin position="1"/>
        <end position="20"/>
    </location>
</feature>
<evidence type="ECO:0000256" key="1">
    <source>
        <dbReference type="SAM" id="MobiDB-lite"/>
    </source>
</evidence>
<dbReference type="AlphaFoldDB" id="A0A4Y7QB57"/>
<name>A0A4Y7QB57_9AGAM</name>
<sequence length="200" mass="20254">MFSRLHLASLLFPLFHAALADISLFIPGFDEQPLSASEIGAGPDGRTTYEIAAGAPTSTFDSPDFLGTATLVVGPSDAFVTYAQPDKSIDFGDSCTITGTLAVCVVTDQTTTETSTETVSPFLVQGGVQAVNTAASSTPSPTTINPSGFSMSTRSGPSSPGVTSTSSPATSFGLLTISASIMDIGIVVGLSCVASLLGPF</sequence>
<evidence type="ECO:0000313" key="4">
    <source>
        <dbReference type="Proteomes" id="UP000294933"/>
    </source>
</evidence>